<dbReference type="Proteomes" id="UP000579153">
    <property type="component" value="Unassembled WGS sequence"/>
</dbReference>
<feature type="repeat" description="WD" evidence="6">
    <location>
        <begin position="1002"/>
        <end position="1043"/>
    </location>
</feature>
<dbReference type="InterPro" id="IPR050660">
    <property type="entry name" value="NEK_Ser/Thr_kinase"/>
</dbReference>
<evidence type="ECO:0000313" key="10">
    <source>
        <dbReference type="Proteomes" id="UP000579153"/>
    </source>
</evidence>
<keyword evidence="7" id="KW-1133">Transmembrane helix</keyword>
<keyword evidence="7" id="KW-0472">Membrane</keyword>
<keyword evidence="3" id="KW-0547">Nucleotide-binding</keyword>
<protein>
    <recommendedName>
        <fullName evidence="1">non-specific serine/threonine protein kinase</fullName>
        <ecNumber evidence="1">2.7.11.1</ecNumber>
    </recommendedName>
</protein>
<comment type="caution">
    <text evidence="9">The sequence shown here is derived from an EMBL/GenBank/DDBJ whole genome shotgun (WGS) entry which is preliminary data.</text>
</comment>
<dbReference type="Pfam" id="PF20703">
    <property type="entry name" value="nSTAND1"/>
    <property type="match status" value="1"/>
</dbReference>
<keyword evidence="4" id="KW-0418">Kinase</keyword>
<feature type="domain" description="Protein kinase" evidence="8">
    <location>
        <begin position="15"/>
        <end position="265"/>
    </location>
</feature>
<organism evidence="9 10">
    <name type="scientific">Nonomuraea jabiensis</name>
    <dbReference type="NCBI Taxonomy" id="882448"/>
    <lineage>
        <taxon>Bacteria</taxon>
        <taxon>Bacillati</taxon>
        <taxon>Actinomycetota</taxon>
        <taxon>Actinomycetes</taxon>
        <taxon>Streptosporangiales</taxon>
        <taxon>Streptosporangiaceae</taxon>
        <taxon>Nonomuraea</taxon>
    </lineage>
</organism>
<dbReference type="GO" id="GO:0004674">
    <property type="term" value="F:protein serine/threonine kinase activity"/>
    <property type="evidence" value="ECO:0007669"/>
    <property type="project" value="UniProtKB-EC"/>
</dbReference>
<evidence type="ECO:0000256" key="5">
    <source>
        <dbReference type="ARBA" id="ARBA00022840"/>
    </source>
</evidence>
<dbReference type="SUPFAM" id="SSF82171">
    <property type="entry name" value="DPP6 N-terminal domain-like"/>
    <property type="match status" value="1"/>
</dbReference>
<keyword evidence="5" id="KW-0067">ATP-binding</keyword>
<feature type="transmembrane region" description="Helical" evidence="7">
    <location>
        <begin position="482"/>
        <end position="502"/>
    </location>
</feature>
<keyword evidence="7" id="KW-0812">Transmembrane</keyword>
<dbReference type="SMART" id="SM00220">
    <property type="entry name" value="S_TKc"/>
    <property type="match status" value="1"/>
</dbReference>
<dbReference type="InterPro" id="IPR000719">
    <property type="entry name" value="Prot_kinase_dom"/>
</dbReference>
<dbReference type="AlphaFoldDB" id="A0A7W9G7U5"/>
<keyword evidence="6" id="KW-0853">WD repeat</keyword>
<dbReference type="EC" id="2.7.11.1" evidence="1"/>
<dbReference type="InterPro" id="IPR001680">
    <property type="entry name" value="WD40_rpt"/>
</dbReference>
<name>A0A7W9G7U5_9ACTN</name>
<dbReference type="Pfam" id="PF00400">
    <property type="entry name" value="WD40"/>
    <property type="match status" value="1"/>
</dbReference>
<proteinExistence type="predicted"/>
<dbReference type="SUPFAM" id="SSF50998">
    <property type="entry name" value="Quinoprotein alcohol dehydrogenase-like"/>
    <property type="match status" value="1"/>
</dbReference>
<dbReference type="PROSITE" id="PS50082">
    <property type="entry name" value="WD_REPEATS_2"/>
    <property type="match status" value="2"/>
</dbReference>
<dbReference type="EMBL" id="JACHMB010000001">
    <property type="protein sequence ID" value="MBB5778747.1"/>
    <property type="molecule type" value="Genomic_DNA"/>
</dbReference>
<keyword evidence="10" id="KW-1185">Reference proteome</keyword>
<accession>A0A7W9G7U5</accession>
<dbReference type="InterPro" id="IPR049052">
    <property type="entry name" value="nSTAND1"/>
</dbReference>
<evidence type="ECO:0000259" key="8">
    <source>
        <dbReference type="PROSITE" id="PS50011"/>
    </source>
</evidence>
<dbReference type="SUPFAM" id="SSF56112">
    <property type="entry name" value="Protein kinase-like (PK-like)"/>
    <property type="match status" value="1"/>
</dbReference>
<evidence type="ECO:0000256" key="4">
    <source>
        <dbReference type="ARBA" id="ARBA00022777"/>
    </source>
</evidence>
<dbReference type="Gene3D" id="2.130.10.10">
    <property type="entry name" value="YVTN repeat-like/Quinoprotein amine dehydrogenase"/>
    <property type="match status" value="3"/>
</dbReference>
<dbReference type="RefSeq" id="WP_185072152.1">
    <property type="nucleotide sequence ID" value="NZ_JACHMB010000001.1"/>
</dbReference>
<evidence type="ECO:0000313" key="9">
    <source>
        <dbReference type="EMBL" id="MBB5778747.1"/>
    </source>
</evidence>
<dbReference type="GO" id="GO:0005524">
    <property type="term" value="F:ATP binding"/>
    <property type="evidence" value="ECO:0007669"/>
    <property type="project" value="UniProtKB-KW"/>
</dbReference>
<dbReference type="Gene3D" id="3.30.200.20">
    <property type="entry name" value="Phosphorylase Kinase, domain 1"/>
    <property type="match status" value="1"/>
</dbReference>
<dbReference type="PANTHER" id="PTHR43671:SF13">
    <property type="entry name" value="SERINE_THREONINE-PROTEIN KINASE NEK2"/>
    <property type="match status" value="1"/>
</dbReference>
<dbReference type="Pfam" id="PF00069">
    <property type="entry name" value="Pkinase"/>
    <property type="match status" value="1"/>
</dbReference>
<dbReference type="PANTHER" id="PTHR43671">
    <property type="entry name" value="SERINE/THREONINE-PROTEIN KINASE NEK"/>
    <property type="match status" value="1"/>
</dbReference>
<dbReference type="PROSITE" id="PS00108">
    <property type="entry name" value="PROTEIN_KINASE_ST"/>
    <property type="match status" value="1"/>
</dbReference>
<evidence type="ECO:0000256" key="1">
    <source>
        <dbReference type="ARBA" id="ARBA00012513"/>
    </source>
</evidence>
<dbReference type="PROSITE" id="PS50011">
    <property type="entry name" value="PROTEIN_KINASE_DOM"/>
    <property type="match status" value="1"/>
</dbReference>
<sequence>MTPLLPGDPAQLGEYWLAGRLGAGGQGVVYDAYDQAGRRVAIKVIRPELLEHAGARADLVKEVAAARKVASFCTARIIDADLDGPAPYIVSEHIEGPSLRTAVERHGPFDADRLHRLAVGVATALAAIHDADVVHRDLKPGNVLLGPDGPRVIDFGLARTGEMSQTTEGEFAAGTPPYMAPERLAGQRGGSAVDVWAWGAMMLYAATGRPPFSGDLALLRYQVAGTRPDFTVLAEPLRHLVSEAMSLDAEARPPARSLLLDLIAMNTAASGPGLSQGGLSGLLTSGSRAAGEVRPAADPAAEPAAPSPAEVAEAVYGRLSPEDQALVPSALLRMVRSDESAGTALREAATRDLVDGARDPAGVQRVLQAYTDAGLLVHTGESITLAGAALLRAWPRLRGWVEADRAALSVHHALNRAATAWHANGRRPDDLYRGTILDETVEWAANGRGPLRPNQREQAFLDASRARTRDLARRRRRVRGTIAALVAVLLAAMGVVVVQNVLGTRQRDTSAARRVAALANRTRAADPLTALLLSVAAWRIAPVAEARSAMYASLAQRERSAFRPGPVSGSARFDLSDDGTRLAVLDGGRFTLWDVTAGRPARAFVGVSGPASAIALSADGRRLAVAGERSISVWDAERGVRVAEFGEGAQRLAFSPRRLLLAATTAEGRVRVWDLTSQRPLAVGDATEVAFSADDGLMAATLPGGRIELRDWQGVLARLPGAALAFDPARRELAVRAGGEVRFWDLAARRWREPVLKGFGARALRFSQDGRYLAAYDGSHLALWSRNGTRLLSHPVGELVSGLRLGPGTLAFGLLDGTAVTLDVSDLTRPRTLAPGVEAGLIDPARRTVIVRRPRVEVWHLGGPERPAVLPVTPTAMALDPGGTLLAVGTAGPARVTLWNLTTGTKERTFPIKGASEVGGLAFAPDGTTLAVAPFQETVTPPANNWRDIQLWDVRRGVRTRTLNVPGGSGLTFRPDGRELAVNGVDGALASLGGAEPVTRPFGESADGVRAIAYSPDSTVIATGALAAGVTLWNAADRRQLAHLPLKGFGAVDVLAFSPDGRTLAVGGSNRVQLWDVAERAPLGSPAVYPAGEVVALAFDAGQLRWLRTDGTLGDQPATAAGVAAALCARAGRSLSRSEWDRLVPGTPYREIC</sequence>
<dbReference type="InterPro" id="IPR015943">
    <property type="entry name" value="WD40/YVTN_repeat-like_dom_sf"/>
</dbReference>
<keyword evidence="2" id="KW-0808">Transferase</keyword>
<evidence type="ECO:0000256" key="7">
    <source>
        <dbReference type="SAM" id="Phobius"/>
    </source>
</evidence>
<dbReference type="InterPro" id="IPR008271">
    <property type="entry name" value="Ser/Thr_kinase_AS"/>
</dbReference>
<dbReference type="SMART" id="SM00320">
    <property type="entry name" value="WD40"/>
    <property type="match status" value="6"/>
</dbReference>
<evidence type="ECO:0000256" key="2">
    <source>
        <dbReference type="ARBA" id="ARBA00022679"/>
    </source>
</evidence>
<dbReference type="InterPro" id="IPR011047">
    <property type="entry name" value="Quinoprotein_ADH-like_sf"/>
</dbReference>
<feature type="repeat" description="WD" evidence="6">
    <location>
        <begin position="652"/>
        <end position="683"/>
    </location>
</feature>
<gene>
    <name evidence="9" type="ORF">HD596_005503</name>
</gene>
<evidence type="ECO:0000256" key="3">
    <source>
        <dbReference type="ARBA" id="ARBA00022741"/>
    </source>
</evidence>
<dbReference type="Gene3D" id="1.10.510.10">
    <property type="entry name" value="Transferase(Phosphotransferase) domain 1"/>
    <property type="match status" value="1"/>
</dbReference>
<reference evidence="9 10" key="1">
    <citation type="submission" date="2020-08" db="EMBL/GenBank/DDBJ databases">
        <title>Sequencing the genomes of 1000 actinobacteria strains.</title>
        <authorList>
            <person name="Klenk H.-P."/>
        </authorList>
    </citation>
    <scope>NUCLEOTIDE SEQUENCE [LARGE SCALE GENOMIC DNA]</scope>
    <source>
        <strain evidence="9 10">DSM 45507</strain>
    </source>
</reference>
<dbReference type="InterPro" id="IPR011009">
    <property type="entry name" value="Kinase-like_dom_sf"/>
</dbReference>
<dbReference type="CDD" id="cd14014">
    <property type="entry name" value="STKc_PknB_like"/>
    <property type="match status" value="1"/>
</dbReference>
<evidence type="ECO:0000256" key="6">
    <source>
        <dbReference type="PROSITE-ProRule" id="PRU00221"/>
    </source>
</evidence>